<proteinExistence type="predicted"/>
<comment type="caution">
    <text evidence="2">The sequence shown here is derived from an EMBL/GenBank/DDBJ whole genome shotgun (WGS) entry which is preliminary data.</text>
</comment>
<dbReference type="EMBL" id="JALLPB020000141">
    <property type="protein sequence ID" value="KAL3816607.1"/>
    <property type="molecule type" value="Genomic_DNA"/>
</dbReference>
<name>A0ABD3RWP2_9STRA</name>
<feature type="region of interest" description="Disordered" evidence="1">
    <location>
        <begin position="220"/>
        <end position="264"/>
    </location>
</feature>
<dbReference type="Proteomes" id="UP001530377">
    <property type="component" value="Unassembled WGS sequence"/>
</dbReference>
<feature type="compositionally biased region" description="Basic and acidic residues" evidence="1">
    <location>
        <begin position="220"/>
        <end position="235"/>
    </location>
</feature>
<feature type="region of interest" description="Disordered" evidence="1">
    <location>
        <begin position="276"/>
        <end position="399"/>
    </location>
</feature>
<accession>A0ABD3RWP2</accession>
<feature type="compositionally biased region" description="Basic and acidic residues" evidence="1">
    <location>
        <begin position="320"/>
        <end position="345"/>
    </location>
</feature>
<feature type="region of interest" description="Disordered" evidence="1">
    <location>
        <begin position="1"/>
        <end position="28"/>
    </location>
</feature>
<evidence type="ECO:0000313" key="3">
    <source>
        <dbReference type="Proteomes" id="UP001530377"/>
    </source>
</evidence>
<feature type="non-terminal residue" evidence="2">
    <location>
        <position position="1"/>
    </location>
</feature>
<feature type="compositionally biased region" description="Basic and acidic residues" evidence="1">
    <location>
        <begin position="1"/>
        <end position="10"/>
    </location>
</feature>
<dbReference type="AlphaFoldDB" id="A0ABD3RWP2"/>
<evidence type="ECO:0000256" key="1">
    <source>
        <dbReference type="SAM" id="MobiDB-lite"/>
    </source>
</evidence>
<feature type="compositionally biased region" description="Low complexity" evidence="1">
    <location>
        <begin position="18"/>
        <end position="28"/>
    </location>
</feature>
<evidence type="ECO:0000313" key="2">
    <source>
        <dbReference type="EMBL" id="KAL3816607.1"/>
    </source>
</evidence>
<reference evidence="2 3" key="1">
    <citation type="submission" date="2024-10" db="EMBL/GenBank/DDBJ databases">
        <title>Updated reference genomes for cyclostephanoid diatoms.</title>
        <authorList>
            <person name="Roberts W.R."/>
            <person name="Alverson A.J."/>
        </authorList>
    </citation>
    <scope>NUCLEOTIDE SEQUENCE [LARGE SCALE GENOMIC DNA]</scope>
    <source>
        <strain evidence="2 3">AJA228-03</strain>
    </source>
</reference>
<feature type="compositionally biased region" description="Basic residues" evidence="1">
    <location>
        <begin position="373"/>
        <end position="385"/>
    </location>
</feature>
<gene>
    <name evidence="2" type="ORF">ACHAXA_001510</name>
</gene>
<protein>
    <submittedName>
        <fullName evidence="2">Uncharacterized protein</fullName>
    </submittedName>
</protein>
<organism evidence="2 3">
    <name type="scientific">Cyclostephanos tholiformis</name>
    <dbReference type="NCBI Taxonomy" id="382380"/>
    <lineage>
        <taxon>Eukaryota</taxon>
        <taxon>Sar</taxon>
        <taxon>Stramenopiles</taxon>
        <taxon>Ochrophyta</taxon>
        <taxon>Bacillariophyta</taxon>
        <taxon>Coscinodiscophyceae</taxon>
        <taxon>Thalassiosirophycidae</taxon>
        <taxon>Stephanodiscales</taxon>
        <taxon>Stephanodiscaceae</taxon>
        <taxon>Cyclostephanos</taxon>
    </lineage>
</organism>
<keyword evidence="3" id="KW-1185">Reference proteome</keyword>
<sequence>SPEKRVRTERSPTPPLPAQASQPPAQTLCQFRPHPKQREEVQGNGRVVSVSVGSSASWYLCPAPPPPVVLDDHKSTHSLSARDHHHTPTIEIANSTILQTRIANVMRLSATAALLLSMVTCSTSKSSMRNHPRVDSQPNELVHDSENILRGMIINIFESDMDKILNSRPAIGAMKDETDERDQHIDPSATTSAADLIIIDGTQKYVARNLFDDKVVHEMVAKEKPNPPKHAETRKTKSKPTGTTGSKAEKKPISKPLTASSGNLFNEKEVVHEMVVKENPNPPKPAETKMTEFKPTGTNGSKAEKKSASKPPMASSGNLFEEKEVVHEMVVKEKPNPPKQGETKKTKSKSAGTNGSKAEKKPTSKAPTASSHSKPKSNKSAKRSSFRAPTASPTSRPTVKDGKILMAIKAVFRISNVTVESDQNKRRHLTVPETDITTIMEKTIQDMVKSSLTANQSLIAMFMKSQLVDYLQGQQ</sequence>